<feature type="domain" description="VOC" evidence="2">
    <location>
        <begin position="47"/>
        <end position="170"/>
    </location>
</feature>
<dbReference type="PANTHER" id="PTHR36113:SF6">
    <property type="entry name" value="FOSFOMYCIN RESISTANCE PROTEIN FOSX"/>
    <property type="match status" value="1"/>
</dbReference>
<evidence type="ECO:0000259" key="2">
    <source>
        <dbReference type="PROSITE" id="PS51819"/>
    </source>
</evidence>
<dbReference type="AlphaFoldDB" id="A0A9X4BCR5"/>
<dbReference type="Proteomes" id="UP001149314">
    <property type="component" value="Unassembled WGS sequence"/>
</dbReference>
<sequence>MKKTDCHGCAFRIESQTVPQAHVSLGGVRAGESSFLKENKMMAVTTGVQHIGLAVSKLEESAAFFTRILGWEEVKRREDYPAIFVRDNALTITLWKTQTDDPVEFNRKTNVGLHHLALRVENKADLFQLLEVLKANQIEIEFEPTVIREGPSMHMMCYDPSGIRIEFYYPGQG</sequence>
<reference evidence="3" key="1">
    <citation type="journal article" date="2023" name="Genes Genomics">
        <title>Genomic insights of Leclercia adecarboxylata strains linked to an outbreak in public hospitals in Mexico.</title>
        <authorList>
            <person name="Barrios-Villa E."/>
            <person name="Pacheco-Flores B."/>
            <person name="Lozano-Zarain P."/>
            <person name="Del Campo-Ortega R."/>
            <person name="de Jesus Ascencio-Montiel I."/>
            <person name="Gonzalez-Leon M."/>
            <person name="Camorlinga-Ponce M."/>
            <person name="Gaytan Cervantes F.J."/>
            <person name="Gonzalez Torres C."/>
            <person name="Aguilar E."/>
            <person name="Gonzalez Ibarra J."/>
            <person name="Torres Lopez F.J."/>
            <person name="Rosas-Vargas H."/>
            <person name="Gonzalez-Bonilla C.R."/>
            <person name="Del Carmen Rocha-Gracia R."/>
        </authorList>
    </citation>
    <scope>NUCLEOTIDE SEQUENCE</scope>
    <source>
        <strain evidence="3">Lac40</strain>
    </source>
</reference>
<dbReference type="PROSITE" id="PS51819">
    <property type="entry name" value="VOC"/>
    <property type="match status" value="1"/>
</dbReference>
<name>A0A9X4BCR5_9ENTR</name>
<proteinExistence type="predicted"/>
<dbReference type="InterPro" id="IPR051332">
    <property type="entry name" value="Fosfomycin_Res_Enzymes"/>
</dbReference>
<dbReference type="InterPro" id="IPR029068">
    <property type="entry name" value="Glyas_Bleomycin-R_OHBP_Dase"/>
</dbReference>
<dbReference type="GO" id="GO:0046872">
    <property type="term" value="F:metal ion binding"/>
    <property type="evidence" value="ECO:0007669"/>
    <property type="project" value="UniProtKB-KW"/>
</dbReference>
<evidence type="ECO:0000313" key="4">
    <source>
        <dbReference type="Proteomes" id="UP001149314"/>
    </source>
</evidence>
<dbReference type="Gene3D" id="3.10.180.10">
    <property type="entry name" value="2,3-Dihydroxybiphenyl 1,2-Dioxygenase, domain 1"/>
    <property type="match status" value="1"/>
</dbReference>
<dbReference type="Pfam" id="PF00903">
    <property type="entry name" value="Glyoxalase"/>
    <property type="match status" value="1"/>
</dbReference>
<dbReference type="SUPFAM" id="SSF54593">
    <property type="entry name" value="Glyoxalase/Bleomycin resistance protein/Dihydroxybiphenyl dioxygenase"/>
    <property type="match status" value="1"/>
</dbReference>
<protein>
    <submittedName>
        <fullName evidence="3">VOC family protein</fullName>
    </submittedName>
</protein>
<dbReference type="PANTHER" id="PTHR36113">
    <property type="entry name" value="LYASE, PUTATIVE-RELATED-RELATED"/>
    <property type="match status" value="1"/>
</dbReference>
<dbReference type="InterPro" id="IPR004360">
    <property type="entry name" value="Glyas_Fos-R_dOase_dom"/>
</dbReference>
<organism evidence="3 4">
    <name type="scientific">Leclercia adecarboxylata</name>
    <dbReference type="NCBI Taxonomy" id="83655"/>
    <lineage>
        <taxon>Bacteria</taxon>
        <taxon>Pseudomonadati</taxon>
        <taxon>Pseudomonadota</taxon>
        <taxon>Gammaproteobacteria</taxon>
        <taxon>Enterobacterales</taxon>
        <taxon>Enterobacteriaceae</taxon>
        <taxon>Leclercia</taxon>
    </lineage>
</organism>
<dbReference type="EMBL" id="JAOURS010000003">
    <property type="protein sequence ID" value="MDC6637330.1"/>
    <property type="molecule type" value="Genomic_DNA"/>
</dbReference>
<keyword evidence="1" id="KW-0479">Metal-binding</keyword>
<dbReference type="InterPro" id="IPR037523">
    <property type="entry name" value="VOC_core"/>
</dbReference>
<evidence type="ECO:0000256" key="1">
    <source>
        <dbReference type="ARBA" id="ARBA00022723"/>
    </source>
</evidence>
<comment type="caution">
    <text evidence="3">The sequence shown here is derived from an EMBL/GenBank/DDBJ whole genome shotgun (WGS) entry which is preliminary data.</text>
</comment>
<evidence type="ECO:0000313" key="3">
    <source>
        <dbReference type="EMBL" id="MDC6637330.1"/>
    </source>
</evidence>
<accession>A0A9X4BCR5</accession>
<gene>
    <name evidence="3" type="ORF">OEZ79_03695</name>
</gene>
<dbReference type="RefSeq" id="WP_223263926.1">
    <property type="nucleotide sequence ID" value="NZ_CBCXZU010000004.1"/>
</dbReference>